<dbReference type="Gene3D" id="3.40.50.140">
    <property type="match status" value="1"/>
</dbReference>
<evidence type="ECO:0000313" key="17">
    <source>
        <dbReference type="Proteomes" id="UP000001880"/>
    </source>
</evidence>
<feature type="compositionally biased region" description="Pro residues" evidence="13">
    <location>
        <begin position="480"/>
        <end position="493"/>
    </location>
</feature>
<dbReference type="SMART" id="SM00493">
    <property type="entry name" value="TOPRIM"/>
    <property type="match status" value="1"/>
</dbReference>
<dbReference type="GO" id="GO:0046872">
    <property type="term" value="F:metal ion binding"/>
    <property type="evidence" value="ECO:0007669"/>
    <property type="project" value="UniProtKB-KW"/>
</dbReference>
<organism evidence="16 17">
    <name type="scientific">Haliangium ochraceum (strain DSM 14365 / JCM 11303 / SMP-2)</name>
    <dbReference type="NCBI Taxonomy" id="502025"/>
    <lineage>
        <taxon>Bacteria</taxon>
        <taxon>Pseudomonadati</taxon>
        <taxon>Myxococcota</taxon>
        <taxon>Polyangia</taxon>
        <taxon>Haliangiales</taxon>
        <taxon>Kofleriaceae</taxon>
        <taxon>Haliangium</taxon>
    </lineage>
</organism>
<dbReference type="STRING" id="502025.Hoch_6109"/>
<evidence type="ECO:0000256" key="5">
    <source>
        <dbReference type="ARBA" id="ARBA00022842"/>
    </source>
</evidence>
<dbReference type="HOGENOM" id="CLU_002929_5_2_7"/>
<dbReference type="GO" id="GO:0006310">
    <property type="term" value="P:DNA recombination"/>
    <property type="evidence" value="ECO:0007669"/>
    <property type="project" value="TreeGrafter"/>
</dbReference>
<dbReference type="InterPro" id="IPR025589">
    <property type="entry name" value="Toprim_C_rpt"/>
</dbReference>
<evidence type="ECO:0000256" key="13">
    <source>
        <dbReference type="SAM" id="MobiDB-lite"/>
    </source>
</evidence>
<dbReference type="PANTHER" id="PTHR11390:SF21">
    <property type="entry name" value="DNA TOPOISOMERASE 3-ALPHA"/>
    <property type="match status" value="1"/>
</dbReference>
<dbReference type="GO" id="GO:0043597">
    <property type="term" value="C:cytoplasmic replication fork"/>
    <property type="evidence" value="ECO:0007669"/>
    <property type="project" value="TreeGrafter"/>
</dbReference>
<name>D0LL88_HALO1</name>
<dbReference type="PANTHER" id="PTHR11390">
    <property type="entry name" value="PROKARYOTIC DNA TOPOISOMERASE"/>
    <property type="match status" value="1"/>
</dbReference>
<dbReference type="InterPro" id="IPR005738">
    <property type="entry name" value="TopoIII"/>
</dbReference>
<dbReference type="CDD" id="cd03362">
    <property type="entry name" value="TOPRIM_TopoIA_TopoIII"/>
    <property type="match status" value="1"/>
</dbReference>
<dbReference type="InterPro" id="IPR013824">
    <property type="entry name" value="Topo_IA_cen_sub1"/>
</dbReference>
<evidence type="ECO:0000256" key="8">
    <source>
        <dbReference type="ARBA" id="ARBA00023235"/>
    </source>
</evidence>
<dbReference type="PROSITE" id="PS50880">
    <property type="entry name" value="TOPRIM"/>
    <property type="match status" value="1"/>
</dbReference>
<feature type="region of interest" description="Disordered" evidence="13">
    <location>
        <begin position="474"/>
        <end position="493"/>
    </location>
</feature>
<evidence type="ECO:0000256" key="11">
    <source>
        <dbReference type="ARBA" id="ARBA00032235"/>
    </source>
</evidence>
<dbReference type="CDD" id="cd00186">
    <property type="entry name" value="TOP1Ac"/>
    <property type="match status" value="1"/>
</dbReference>
<dbReference type="Pfam" id="PF01131">
    <property type="entry name" value="Topoisom_bac"/>
    <property type="match status" value="1"/>
</dbReference>
<dbReference type="GO" id="GO:0003677">
    <property type="term" value="F:DNA binding"/>
    <property type="evidence" value="ECO:0007669"/>
    <property type="project" value="UniProtKB-KW"/>
</dbReference>
<keyword evidence="17" id="KW-1185">Reference proteome</keyword>
<sequence>MTATTLIIAEKPSMARDIARVVGARSKREGYLEGGGYWVSWCIGHLAELCEPHEYDAKWKSWSPSLLPILPDELRVRPSRSGAAHLRVLHRLMRAREVGTIVNACDAGREGELIFRHVHALSNTRKPVRRLWISSLTGEAIRRGMSALRPGAEFDDLADAARARADADWLVGMNATRALTGLVRSGGTRGLLMSVGRVQTPTLALIVRREREIESFESKPFWQVLATFAVPGEAGASYEGIWQRPREAGDDAGDAQRDNKGDAQRDNKGDGDTNTARDRSRVPTRQQADAIADAVRGRAGTITQLTRKSTRERPPLLFDLTNLQKLANRRFRMSAKRTLELAQALYETHKLITYPRTDARYLTDDLAPTLPELVRALAGEYPGLRDTALAGAAHAAGNRRIFDNAQVGDHHAIIPTAKAPSPGRLSADERRLYDLIARRFLASLFPDAVYDQTKIVTTVAGHCFATERRVCAEPGWQQAEPPPPAKRNEPPLPRLRQDMEVDTAAIEVREGKTQPPKRYSEASLLGAMEHAGRSLDDPGLRRVMRDAGLGTPATRAAIIETLLKRSYIERQGRELVPTEQGRALIASVPIEDLLSAELTADWEQKLDAIARGRASKARFMDEIHGYVRRIVDALAQATPPSLPSPTDEVLGLCPVCNGVVTEGFKTFQCASGKSCSFVIFKRIAGRKTSAALVRVLLARGRTQTLKGFRSKRGKRFSAVLTLDAEGKVQFAFDNPRGGATKSAGSAKGAKKSASSASGAKKSAASASGAKSAAAGGSGPRCPACRQGRIITGRRAWGCSRWREGCGFTVGFQQGEVRVSEEQAERLFRRGQTVLLDGLMPERRARLVLDLEAEGNVRVEPGKRARRT</sequence>
<dbReference type="SMART" id="SM00437">
    <property type="entry name" value="TOP1Ac"/>
    <property type="match status" value="1"/>
</dbReference>
<feature type="domain" description="Topo IA-type catalytic" evidence="15">
    <location>
        <begin position="154"/>
        <end position="631"/>
    </location>
</feature>
<dbReference type="GO" id="GO:0006265">
    <property type="term" value="P:DNA topological change"/>
    <property type="evidence" value="ECO:0007669"/>
    <property type="project" value="InterPro"/>
</dbReference>
<evidence type="ECO:0000256" key="2">
    <source>
        <dbReference type="ARBA" id="ARBA00009446"/>
    </source>
</evidence>
<feature type="compositionally biased region" description="Basic and acidic residues" evidence="13">
    <location>
        <begin position="246"/>
        <end position="281"/>
    </location>
</feature>
<dbReference type="Pfam" id="PF13342">
    <property type="entry name" value="Toprim_Crpt"/>
    <property type="match status" value="1"/>
</dbReference>
<keyword evidence="8 16" id="KW-0413">Isomerase</keyword>
<dbReference type="InterPro" id="IPR034144">
    <property type="entry name" value="TOPRIM_TopoIII"/>
</dbReference>
<dbReference type="PROSITE" id="PS52039">
    <property type="entry name" value="TOPO_IA_2"/>
    <property type="match status" value="1"/>
</dbReference>
<keyword evidence="5" id="KW-0460">Magnesium</keyword>
<feature type="region of interest" description="Disordered" evidence="13">
    <location>
        <begin position="737"/>
        <end position="760"/>
    </location>
</feature>
<dbReference type="InterPro" id="IPR000380">
    <property type="entry name" value="Topo_IA"/>
</dbReference>
<dbReference type="RefSeq" id="WP_012831176.1">
    <property type="nucleotide sequence ID" value="NC_013440.1"/>
</dbReference>
<proteinExistence type="inferred from homology"/>
<evidence type="ECO:0000256" key="4">
    <source>
        <dbReference type="ARBA" id="ARBA00022723"/>
    </source>
</evidence>
<evidence type="ECO:0000256" key="10">
    <source>
        <dbReference type="ARBA" id="ARBA00031985"/>
    </source>
</evidence>
<dbReference type="PRINTS" id="PR00417">
    <property type="entry name" value="PRTPISMRASEI"/>
</dbReference>
<dbReference type="InterPro" id="IPR013825">
    <property type="entry name" value="Topo_IA_cen_sub2"/>
</dbReference>
<dbReference type="InterPro" id="IPR013497">
    <property type="entry name" value="Topo_IA_cen"/>
</dbReference>
<evidence type="ECO:0000256" key="9">
    <source>
        <dbReference type="ARBA" id="ARBA00030003"/>
    </source>
</evidence>
<evidence type="ECO:0000259" key="14">
    <source>
        <dbReference type="PROSITE" id="PS50880"/>
    </source>
</evidence>
<accession>D0LL88</accession>
<dbReference type="PROSITE" id="PS00396">
    <property type="entry name" value="TOPO_IA_1"/>
    <property type="match status" value="1"/>
</dbReference>
<evidence type="ECO:0000313" key="16">
    <source>
        <dbReference type="EMBL" id="ACY18584.1"/>
    </source>
</evidence>
<dbReference type="InterPro" id="IPR013826">
    <property type="entry name" value="Topo_IA_cen_sub3"/>
</dbReference>
<evidence type="ECO:0000256" key="7">
    <source>
        <dbReference type="ARBA" id="ARBA00023125"/>
    </source>
</evidence>
<dbReference type="Pfam" id="PF01751">
    <property type="entry name" value="Toprim"/>
    <property type="match status" value="1"/>
</dbReference>
<dbReference type="EC" id="5.6.2.1" evidence="3"/>
<dbReference type="SUPFAM" id="SSF56712">
    <property type="entry name" value="Prokaryotic type I DNA topoisomerase"/>
    <property type="match status" value="1"/>
</dbReference>
<dbReference type="OrthoDB" id="9804262at2"/>
<keyword evidence="4" id="KW-0479">Metal-binding</keyword>
<dbReference type="Gene3D" id="1.10.460.10">
    <property type="entry name" value="Topoisomerase I, domain 2"/>
    <property type="match status" value="1"/>
</dbReference>
<reference evidence="16 17" key="1">
    <citation type="journal article" date="2010" name="Stand. Genomic Sci.">
        <title>Complete genome sequence of Haliangium ochraceum type strain (SMP-2).</title>
        <authorList>
            <consortium name="US DOE Joint Genome Institute (JGI-PGF)"/>
            <person name="Ivanova N."/>
            <person name="Daum C."/>
            <person name="Lang E."/>
            <person name="Abt B."/>
            <person name="Kopitz M."/>
            <person name="Saunders E."/>
            <person name="Lapidus A."/>
            <person name="Lucas S."/>
            <person name="Glavina Del Rio T."/>
            <person name="Nolan M."/>
            <person name="Tice H."/>
            <person name="Copeland A."/>
            <person name="Cheng J.F."/>
            <person name="Chen F."/>
            <person name="Bruce D."/>
            <person name="Goodwin L."/>
            <person name="Pitluck S."/>
            <person name="Mavromatis K."/>
            <person name="Pati A."/>
            <person name="Mikhailova N."/>
            <person name="Chen A."/>
            <person name="Palaniappan K."/>
            <person name="Land M."/>
            <person name="Hauser L."/>
            <person name="Chang Y.J."/>
            <person name="Jeffries C.D."/>
            <person name="Detter J.C."/>
            <person name="Brettin T."/>
            <person name="Rohde M."/>
            <person name="Goker M."/>
            <person name="Bristow J."/>
            <person name="Markowitz V."/>
            <person name="Eisen J.A."/>
            <person name="Hugenholtz P."/>
            <person name="Kyrpides N.C."/>
            <person name="Klenk H.P."/>
        </authorList>
    </citation>
    <scope>NUCLEOTIDE SEQUENCE [LARGE SCALE GENOMIC DNA]</scope>
    <source>
        <strain evidence="17">DSM 14365 / CIP 107738 / JCM 11303 / AJ 13395 / SMP-2</strain>
    </source>
</reference>
<dbReference type="EMBL" id="CP001804">
    <property type="protein sequence ID" value="ACY18584.1"/>
    <property type="molecule type" value="Genomic_DNA"/>
</dbReference>
<evidence type="ECO:0000259" key="15">
    <source>
        <dbReference type="PROSITE" id="PS52039"/>
    </source>
</evidence>
<protein>
    <recommendedName>
        <fullName evidence="3">DNA topoisomerase</fullName>
        <ecNumber evidence="3">5.6.2.1</ecNumber>
    </recommendedName>
    <alternativeName>
        <fullName evidence="12">Omega-protein</fullName>
    </alternativeName>
    <alternativeName>
        <fullName evidence="11">Relaxing enzyme</fullName>
    </alternativeName>
    <alternativeName>
        <fullName evidence="9">Swivelase</fullName>
    </alternativeName>
    <alternativeName>
        <fullName evidence="10">Untwisting enzyme</fullName>
    </alternativeName>
</protein>
<dbReference type="eggNOG" id="COG0550">
    <property type="taxonomic scope" value="Bacteria"/>
</dbReference>
<dbReference type="InterPro" id="IPR003602">
    <property type="entry name" value="Topo_IA_DNA-bd_dom"/>
</dbReference>
<dbReference type="InterPro" id="IPR023405">
    <property type="entry name" value="Topo_IA_core_domain"/>
</dbReference>
<feature type="domain" description="Toprim" evidence="14">
    <location>
        <begin position="4"/>
        <end position="137"/>
    </location>
</feature>
<keyword evidence="7" id="KW-0238">DNA-binding</keyword>
<dbReference type="InterPro" id="IPR006171">
    <property type="entry name" value="TOPRIM_dom"/>
</dbReference>
<dbReference type="NCBIfam" id="TIGR01056">
    <property type="entry name" value="topB"/>
    <property type="match status" value="1"/>
</dbReference>
<dbReference type="SMART" id="SM00436">
    <property type="entry name" value="TOP1Bc"/>
    <property type="match status" value="1"/>
</dbReference>
<dbReference type="Proteomes" id="UP000001880">
    <property type="component" value="Chromosome"/>
</dbReference>
<gene>
    <name evidence="16" type="ordered locus">Hoch_6109</name>
</gene>
<evidence type="ECO:0000256" key="3">
    <source>
        <dbReference type="ARBA" id="ARBA00012891"/>
    </source>
</evidence>
<feature type="region of interest" description="Disordered" evidence="13">
    <location>
        <begin position="246"/>
        <end position="295"/>
    </location>
</feature>
<dbReference type="GO" id="GO:0003917">
    <property type="term" value="F:DNA topoisomerase type I (single strand cut, ATP-independent) activity"/>
    <property type="evidence" value="ECO:0007669"/>
    <property type="project" value="UniProtKB-EC"/>
</dbReference>
<comment type="catalytic activity">
    <reaction evidence="1">
        <text>ATP-independent breakage of single-stranded DNA, followed by passage and rejoining.</text>
        <dbReference type="EC" id="5.6.2.1"/>
    </reaction>
</comment>
<dbReference type="Gene3D" id="2.70.20.10">
    <property type="entry name" value="Topoisomerase I, domain 3"/>
    <property type="match status" value="1"/>
</dbReference>
<evidence type="ECO:0000256" key="1">
    <source>
        <dbReference type="ARBA" id="ARBA00000213"/>
    </source>
</evidence>
<dbReference type="KEGG" id="hoh:Hoch_6109"/>
<evidence type="ECO:0000256" key="6">
    <source>
        <dbReference type="ARBA" id="ARBA00023029"/>
    </source>
</evidence>
<dbReference type="InterPro" id="IPR003601">
    <property type="entry name" value="Topo_IA_2"/>
</dbReference>
<dbReference type="Gene3D" id="1.10.290.10">
    <property type="entry name" value="Topoisomerase I, domain 4"/>
    <property type="match status" value="1"/>
</dbReference>
<dbReference type="GO" id="GO:0006281">
    <property type="term" value="P:DNA repair"/>
    <property type="evidence" value="ECO:0007669"/>
    <property type="project" value="TreeGrafter"/>
</dbReference>
<dbReference type="AlphaFoldDB" id="D0LL88"/>
<keyword evidence="6" id="KW-0799">Topoisomerase</keyword>
<dbReference type="NCBIfam" id="NF005829">
    <property type="entry name" value="PRK07726.1"/>
    <property type="match status" value="1"/>
</dbReference>
<comment type="similarity">
    <text evidence="2">Belongs to the type IA topoisomerase family.</text>
</comment>
<evidence type="ECO:0000256" key="12">
    <source>
        <dbReference type="ARBA" id="ARBA00032877"/>
    </source>
</evidence>
<dbReference type="InterPro" id="IPR023406">
    <property type="entry name" value="Topo_IA_AS"/>
</dbReference>